<dbReference type="SUPFAM" id="SSF53474">
    <property type="entry name" value="alpha/beta-Hydrolases"/>
    <property type="match status" value="1"/>
</dbReference>
<name>K5DGI9_RHOBT</name>
<accession>K5DGI9</accession>
<proteinExistence type="predicted"/>
<dbReference type="PANTHER" id="PTHR43037:SF5">
    <property type="entry name" value="FERULOYL ESTERASE"/>
    <property type="match status" value="1"/>
</dbReference>
<evidence type="ECO:0000256" key="3">
    <source>
        <dbReference type="SAM" id="SignalP"/>
    </source>
</evidence>
<feature type="domain" description="Phospholipase/carboxylesterase/thioesterase" evidence="4">
    <location>
        <begin position="58"/>
        <end position="240"/>
    </location>
</feature>
<dbReference type="PATRIC" id="fig|993517.3.peg.3390"/>
<dbReference type="AlphaFoldDB" id="K5DGI9"/>
<keyword evidence="5" id="KW-0449">Lipoprotein</keyword>
<evidence type="ECO:0000313" key="5">
    <source>
        <dbReference type="EMBL" id="EKK01563.1"/>
    </source>
</evidence>
<feature type="signal peptide" evidence="3">
    <location>
        <begin position="1"/>
        <end position="27"/>
    </location>
</feature>
<dbReference type="Gene3D" id="3.40.50.1820">
    <property type="entry name" value="alpha/beta hydrolase"/>
    <property type="match status" value="1"/>
</dbReference>
<evidence type="ECO:0000256" key="2">
    <source>
        <dbReference type="ARBA" id="ARBA00022801"/>
    </source>
</evidence>
<evidence type="ECO:0000256" key="1">
    <source>
        <dbReference type="ARBA" id="ARBA00022729"/>
    </source>
</evidence>
<keyword evidence="2" id="KW-0378">Hydrolase</keyword>
<dbReference type="PANTHER" id="PTHR43037">
    <property type="entry name" value="UNNAMED PRODUCT-RELATED"/>
    <property type="match status" value="1"/>
</dbReference>
<dbReference type="InterPro" id="IPR050955">
    <property type="entry name" value="Plant_Biomass_Hydrol_Est"/>
</dbReference>
<dbReference type="EMBL" id="AMCW01000090">
    <property type="protein sequence ID" value="EKK01563.1"/>
    <property type="molecule type" value="Genomic_DNA"/>
</dbReference>
<gene>
    <name evidence="5" type="ORF">RBSH_03124</name>
</gene>
<organism evidence="5 6">
    <name type="scientific">Rhodopirellula baltica SH28</name>
    <dbReference type="NCBI Taxonomy" id="993517"/>
    <lineage>
        <taxon>Bacteria</taxon>
        <taxon>Pseudomonadati</taxon>
        <taxon>Planctomycetota</taxon>
        <taxon>Planctomycetia</taxon>
        <taxon>Pirellulales</taxon>
        <taxon>Pirellulaceae</taxon>
        <taxon>Rhodopirellula</taxon>
    </lineage>
</organism>
<dbReference type="InterPro" id="IPR003140">
    <property type="entry name" value="PLipase/COase/thioEstase"/>
</dbReference>
<keyword evidence="1 3" id="KW-0732">Signal</keyword>
<sequence length="244" mass="26780">MNRKRFSATLVLLLAIGAIAYFSVSSAPPAVDAFTETVALGDIERTYRLVVPHRLTEPCPVLIAFHGIGDSVDSMAGYSDLDRLASDHGFLLIYPSARRSMWATMDIDADSLDANDDVQFFDSMMARVSSRHEIDTNRVYLAGMSNGASFAQLVAHARSADIAGVVACSGSRPRPLHQSRHHFPILMIAGSDDAVVDLMQTDLNYYRDSGHQADLVIVRGMGHEWSTRHNSNIWDFLSACVLPP</sequence>
<evidence type="ECO:0000259" key="4">
    <source>
        <dbReference type="Pfam" id="PF02230"/>
    </source>
</evidence>
<reference evidence="5 6" key="1">
    <citation type="journal article" date="2013" name="Mar. Genomics">
        <title>Expression of sulfatases in Rhodopirellula baltica and the diversity of sulfatases in the genus Rhodopirellula.</title>
        <authorList>
            <person name="Wegner C.E."/>
            <person name="Richter-Heitmann T."/>
            <person name="Klindworth A."/>
            <person name="Klockow C."/>
            <person name="Richter M."/>
            <person name="Achstetter T."/>
            <person name="Glockner F.O."/>
            <person name="Harder J."/>
        </authorList>
    </citation>
    <scope>NUCLEOTIDE SEQUENCE [LARGE SCALE GENOMIC DNA]</scope>
    <source>
        <strain evidence="5 6">SH28</strain>
    </source>
</reference>
<dbReference type="Proteomes" id="UP000007993">
    <property type="component" value="Unassembled WGS sequence"/>
</dbReference>
<dbReference type="RefSeq" id="WP_007332809.1">
    <property type="nucleotide sequence ID" value="NZ_AMCW01000090.1"/>
</dbReference>
<comment type="caution">
    <text evidence="5">The sequence shown here is derived from an EMBL/GenBank/DDBJ whole genome shotgun (WGS) entry which is preliminary data.</text>
</comment>
<dbReference type="Pfam" id="PF02230">
    <property type="entry name" value="Abhydrolase_2"/>
    <property type="match status" value="1"/>
</dbReference>
<protein>
    <submittedName>
        <fullName evidence="5">Lipoprotein lpqp</fullName>
    </submittedName>
</protein>
<feature type="chain" id="PRO_5003886078" evidence="3">
    <location>
        <begin position="28"/>
        <end position="244"/>
    </location>
</feature>
<dbReference type="GO" id="GO:0016787">
    <property type="term" value="F:hydrolase activity"/>
    <property type="evidence" value="ECO:0007669"/>
    <property type="project" value="UniProtKB-KW"/>
</dbReference>
<evidence type="ECO:0000313" key="6">
    <source>
        <dbReference type="Proteomes" id="UP000007993"/>
    </source>
</evidence>
<dbReference type="InterPro" id="IPR029058">
    <property type="entry name" value="AB_hydrolase_fold"/>
</dbReference>